<dbReference type="GO" id="GO:0046872">
    <property type="term" value="F:metal ion binding"/>
    <property type="evidence" value="ECO:0007669"/>
    <property type="project" value="UniProtKB-KW"/>
</dbReference>
<dbReference type="AlphaFoldDB" id="A0AA46WYB2"/>
<keyword evidence="7" id="KW-0003">3Fe-4S</keyword>
<comment type="cofactor">
    <cofactor evidence="1">
        <name>[3Fe-4S] cluster</name>
        <dbReference type="ChEBI" id="CHEBI:21137"/>
    </cofactor>
</comment>
<reference evidence="8 9" key="1">
    <citation type="journal article" date="2021" name="Front. Microbiol.">
        <title>Bacterial Transformation of Aromatic Monomers in Softwood Black Liquor.</title>
        <authorList>
            <person name="Navas L.E."/>
            <person name="Dexter G."/>
            <person name="Liu J."/>
            <person name="Levy-Booth D."/>
            <person name="Cho M."/>
            <person name="Jang S.K."/>
            <person name="Mansfield S.D."/>
            <person name="Renneckar S."/>
            <person name="Mohn W.W."/>
            <person name="Eltis L.D."/>
        </authorList>
    </citation>
    <scope>NUCLEOTIDE SEQUENCE [LARGE SCALE GENOMIC DNA]</scope>
    <source>
        <strain evidence="8 9">GD02</strain>
    </source>
</reference>
<keyword evidence="4" id="KW-0249">Electron transport</keyword>
<keyword evidence="3" id="KW-0479">Metal-binding</keyword>
<dbReference type="EMBL" id="CP083974">
    <property type="protein sequence ID" value="UZF46668.1"/>
    <property type="molecule type" value="Genomic_DNA"/>
</dbReference>
<evidence type="ECO:0000313" key="9">
    <source>
        <dbReference type="Proteomes" id="UP001162740"/>
    </source>
</evidence>
<evidence type="ECO:0000256" key="2">
    <source>
        <dbReference type="ARBA" id="ARBA00022448"/>
    </source>
</evidence>
<gene>
    <name evidence="8" type="ORF">KUM34_008370</name>
</gene>
<sequence>MTKILVDLGKCQGYANCVVAAPDIFDLGDSGKVDLLEATVADDRLADVREGVRSCPAAALTLEETAS</sequence>
<dbReference type="PANTHER" id="PTHR36923:SF3">
    <property type="entry name" value="FERREDOXIN"/>
    <property type="match status" value="1"/>
</dbReference>
<dbReference type="RefSeq" id="WP_138998046.1">
    <property type="nucleotide sequence ID" value="NZ_CP083974.1"/>
</dbReference>
<proteinExistence type="predicted"/>
<evidence type="ECO:0000313" key="8">
    <source>
        <dbReference type="EMBL" id="UZF46668.1"/>
    </source>
</evidence>
<evidence type="ECO:0000256" key="4">
    <source>
        <dbReference type="ARBA" id="ARBA00022982"/>
    </source>
</evidence>
<dbReference type="Proteomes" id="UP001162740">
    <property type="component" value="Chromosome"/>
</dbReference>
<dbReference type="SUPFAM" id="SSF54862">
    <property type="entry name" value="4Fe-4S ferredoxins"/>
    <property type="match status" value="1"/>
</dbReference>
<evidence type="ECO:0000256" key="1">
    <source>
        <dbReference type="ARBA" id="ARBA00001927"/>
    </source>
</evidence>
<dbReference type="Pfam" id="PF13459">
    <property type="entry name" value="Fer4_15"/>
    <property type="match status" value="1"/>
</dbReference>
<dbReference type="Gene3D" id="3.30.70.20">
    <property type="match status" value="1"/>
</dbReference>
<evidence type="ECO:0000256" key="5">
    <source>
        <dbReference type="ARBA" id="ARBA00023004"/>
    </source>
</evidence>
<name>A0AA46WYB2_RHORH</name>
<keyword evidence="5" id="KW-0408">Iron</keyword>
<dbReference type="PANTHER" id="PTHR36923">
    <property type="entry name" value="FERREDOXIN"/>
    <property type="match status" value="1"/>
</dbReference>
<evidence type="ECO:0000256" key="3">
    <source>
        <dbReference type="ARBA" id="ARBA00022723"/>
    </source>
</evidence>
<keyword evidence="2" id="KW-0813">Transport</keyword>
<accession>A0AA46WYB2</accession>
<evidence type="ECO:0000256" key="6">
    <source>
        <dbReference type="ARBA" id="ARBA00023014"/>
    </source>
</evidence>
<evidence type="ECO:0000256" key="7">
    <source>
        <dbReference type="ARBA" id="ARBA00023291"/>
    </source>
</evidence>
<dbReference type="GO" id="GO:0051538">
    <property type="term" value="F:3 iron, 4 sulfur cluster binding"/>
    <property type="evidence" value="ECO:0007669"/>
    <property type="project" value="UniProtKB-KW"/>
</dbReference>
<organism evidence="8 9">
    <name type="scientific">Rhodococcus rhodochrous</name>
    <dbReference type="NCBI Taxonomy" id="1829"/>
    <lineage>
        <taxon>Bacteria</taxon>
        <taxon>Bacillati</taxon>
        <taxon>Actinomycetota</taxon>
        <taxon>Actinomycetes</taxon>
        <taxon>Mycobacteriales</taxon>
        <taxon>Nocardiaceae</taxon>
        <taxon>Rhodococcus</taxon>
    </lineage>
</organism>
<protein>
    <submittedName>
        <fullName evidence="8">Ferredoxin</fullName>
    </submittedName>
</protein>
<keyword evidence="6" id="KW-0411">Iron-sulfur</keyword>
<dbReference type="InterPro" id="IPR051269">
    <property type="entry name" value="Fe-S_cluster_ET"/>
</dbReference>